<evidence type="ECO:0008006" key="8">
    <source>
        <dbReference type="Google" id="ProtNLM"/>
    </source>
</evidence>
<dbReference type="NCBIfam" id="TIGR00254">
    <property type="entry name" value="GGDEF"/>
    <property type="match status" value="1"/>
</dbReference>
<dbReference type="SUPFAM" id="SSF55785">
    <property type="entry name" value="PYP-like sensor domain (PAS domain)"/>
    <property type="match status" value="2"/>
</dbReference>
<dbReference type="InterPro" id="IPR052155">
    <property type="entry name" value="Biofilm_reg_signaling"/>
</dbReference>
<evidence type="ECO:0000256" key="1">
    <source>
        <dbReference type="SAM" id="MobiDB-lite"/>
    </source>
</evidence>
<dbReference type="SUPFAM" id="SSF141868">
    <property type="entry name" value="EAL domain-like"/>
    <property type="match status" value="1"/>
</dbReference>
<dbReference type="InterPro" id="IPR035965">
    <property type="entry name" value="PAS-like_dom_sf"/>
</dbReference>
<dbReference type="Gene3D" id="2.10.70.100">
    <property type="match status" value="1"/>
</dbReference>
<dbReference type="CDD" id="cd00130">
    <property type="entry name" value="PAS"/>
    <property type="match status" value="2"/>
</dbReference>
<feature type="domain" description="PAC" evidence="3">
    <location>
        <begin position="226"/>
        <end position="279"/>
    </location>
</feature>
<accession>A0A512JKV4</accession>
<dbReference type="PROSITE" id="PS50113">
    <property type="entry name" value="PAC"/>
    <property type="match status" value="2"/>
</dbReference>
<feature type="domain" description="GGDEF" evidence="5">
    <location>
        <begin position="311"/>
        <end position="444"/>
    </location>
</feature>
<dbReference type="SMART" id="SM00091">
    <property type="entry name" value="PAS"/>
    <property type="match status" value="2"/>
</dbReference>
<dbReference type="InterPro" id="IPR013655">
    <property type="entry name" value="PAS_fold_3"/>
</dbReference>
<sequence length="740" mass="81620">MMRAALAKRRPLSSGKSSAVQEMEQLYKLLADNTTDIVVWLELDVRRRFISPAVRTVLGYEPEALLGTHPLDTVHPTEKDEFRRILDDLVQGKHEEALTVQRYRHKAGHWVWVEASFKLTRDSSGRPTGYVASLRDISARRAAEEALRLSEERLSLALDSGSDGLWDLDLTTGEIELSSHWFDMLGYRANEIVPHINTWHHLVHPEDAERSRRLFLDHLAGLTPAYECEYRLRRKSGGYVWTLARGKAVARDQNGRALRVVGTHIDITRRKEAELKIAHMANHDALTGLPNRALFRERLDDALAAARRQGGGFTILACDLDRFKTVNDSLGHPAGDELLRIIAKRLTSAVRDTDTVARLSGDEFAIILSTTRDADSARATARRIIDIVGEPVDLCGHSACVGVSLGIVQGCGVSDGADGLFRQADIALYRAKKAGRNTFCFYDDGMGSDVSERTLLELDLRDAVMRSEFLLHYQPIVDAASRTVRAFEALMRWTHPVRGTIPPTEFIPLAEETGLIVALGSWALHEACREAASWPGDLRVAVNVSAVQFARPGLEKVVGDALSASGLPAHRLELEITESVLMSDAESVVACLHRLRDLGVRIALDDFGTGYSSLSYLRRFPFDKIKIDRSFIRDISDGNTAAIVRAIVGLGERTGATITAEGVETAEQFEGVCREGCNQVQGYLFSEPLRASRVMNFVEELALRSSTPSFVCARSTAARPPSTRSPRGIAGVSGARRPAS</sequence>
<feature type="region of interest" description="Disordered" evidence="1">
    <location>
        <begin position="715"/>
        <end position="740"/>
    </location>
</feature>
<dbReference type="PROSITE" id="PS50887">
    <property type="entry name" value="GGDEF"/>
    <property type="match status" value="1"/>
</dbReference>
<dbReference type="InterPro" id="IPR035919">
    <property type="entry name" value="EAL_sf"/>
</dbReference>
<dbReference type="GO" id="GO:0003824">
    <property type="term" value="F:catalytic activity"/>
    <property type="evidence" value="ECO:0007669"/>
    <property type="project" value="UniProtKB-ARBA"/>
</dbReference>
<protein>
    <recommendedName>
        <fullName evidence="8">GGDEF domain-containing protein</fullName>
    </recommendedName>
</protein>
<dbReference type="CDD" id="cd01949">
    <property type="entry name" value="GGDEF"/>
    <property type="match status" value="1"/>
</dbReference>
<dbReference type="NCBIfam" id="TIGR00229">
    <property type="entry name" value="sensory_box"/>
    <property type="match status" value="2"/>
</dbReference>
<dbReference type="Pfam" id="PF08447">
    <property type="entry name" value="PAS_3"/>
    <property type="match status" value="2"/>
</dbReference>
<evidence type="ECO:0000313" key="6">
    <source>
        <dbReference type="EMBL" id="GEP10587.1"/>
    </source>
</evidence>
<dbReference type="FunFam" id="3.30.70.270:FF:000001">
    <property type="entry name" value="Diguanylate cyclase domain protein"/>
    <property type="match status" value="1"/>
</dbReference>
<dbReference type="PROSITE" id="PS50112">
    <property type="entry name" value="PAS"/>
    <property type="match status" value="2"/>
</dbReference>
<dbReference type="InterPro" id="IPR000160">
    <property type="entry name" value="GGDEF_dom"/>
</dbReference>
<comment type="caution">
    <text evidence="6">The sequence shown here is derived from an EMBL/GenBank/DDBJ whole genome shotgun (WGS) entry which is preliminary data.</text>
</comment>
<proteinExistence type="predicted"/>
<gene>
    <name evidence="6" type="ORF">MGN01_24320</name>
</gene>
<feature type="domain" description="PAC" evidence="3">
    <location>
        <begin position="96"/>
        <end position="149"/>
    </location>
</feature>
<reference evidence="6 7" key="1">
    <citation type="submission" date="2019-07" db="EMBL/GenBank/DDBJ databases">
        <title>Whole genome shotgun sequence of Methylobacterium gnaphalii NBRC 107716.</title>
        <authorList>
            <person name="Hosoyama A."/>
            <person name="Uohara A."/>
            <person name="Ohji S."/>
            <person name="Ichikawa N."/>
        </authorList>
    </citation>
    <scope>NUCLEOTIDE SEQUENCE [LARGE SCALE GENOMIC DNA]</scope>
    <source>
        <strain evidence="6 7">NBRC 107716</strain>
    </source>
</reference>
<feature type="domain" description="PAS" evidence="2">
    <location>
        <begin position="150"/>
        <end position="222"/>
    </location>
</feature>
<evidence type="ECO:0000259" key="3">
    <source>
        <dbReference type="PROSITE" id="PS50113"/>
    </source>
</evidence>
<dbReference type="InterPro" id="IPR001610">
    <property type="entry name" value="PAC"/>
</dbReference>
<dbReference type="InterPro" id="IPR029787">
    <property type="entry name" value="Nucleotide_cyclase"/>
</dbReference>
<feature type="domain" description="PAS" evidence="2">
    <location>
        <begin position="23"/>
        <end position="93"/>
    </location>
</feature>
<dbReference type="Pfam" id="PF00563">
    <property type="entry name" value="EAL"/>
    <property type="match status" value="1"/>
</dbReference>
<evidence type="ECO:0000259" key="4">
    <source>
        <dbReference type="PROSITE" id="PS50883"/>
    </source>
</evidence>
<dbReference type="SMART" id="SM00052">
    <property type="entry name" value="EAL"/>
    <property type="match status" value="1"/>
</dbReference>
<dbReference type="Gene3D" id="3.30.70.270">
    <property type="match status" value="1"/>
</dbReference>
<dbReference type="InterPro" id="IPR001633">
    <property type="entry name" value="EAL_dom"/>
</dbReference>
<dbReference type="SMART" id="SM00086">
    <property type="entry name" value="PAC"/>
    <property type="match status" value="2"/>
</dbReference>
<dbReference type="PANTHER" id="PTHR44757">
    <property type="entry name" value="DIGUANYLATE CYCLASE DGCP"/>
    <property type="match status" value="1"/>
</dbReference>
<dbReference type="Pfam" id="PF00990">
    <property type="entry name" value="GGDEF"/>
    <property type="match status" value="1"/>
</dbReference>
<dbReference type="SMART" id="SM00267">
    <property type="entry name" value="GGDEF"/>
    <property type="match status" value="1"/>
</dbReference>
<dbReference type="InterPro" id="IPR000014">
    <property type="entry name" value="PAS"/>
</dbReference>
<dbReference type="CDD" id="cd01948">
    <property type="entry name" value="EAL"/>
    <property type="match status" value="1"/>
</dbReference>
<dbReference type="InterPro" id="IPR043128">
    <property type="entry name" value="Rev_trsase/Diguanyl_cyclase"/>
</dbReference>
<evidence type="ECO:0000313" key="7">
    <source>
        <dbReference type="Proteomes" id="UP000321750"/>
    </source>
</evidence>
<dbReference type="InterPro" id="IPR000700">
    <property type="entry name" value="PAS-assoc_C"/>
</dbReference>
<dbReference type="EMBL" id="BJZV01000012">
    <property type="protein sequence ID" value="GEP10587.1"/>
    <property type="molecule type" value="Genomic_DNA"/>
</dbReference>
<dbReference type="Proteomes" id="UP000321750">
    <property type="component" value="Unassembled WGS sequence"/>
</dbReference>
<dbReference type="Gene3D" id="3.30.450.20">
    <property type="entry name" value="PAS domain"/>
    <property type="match status" value="2"/>
</dbReference>
<dbReference type="PANTHER" id="PTHR44757:SF2">
    <property type="entry name" value="BIOFILM ARCHITECTURE MAINTENANCE PROTEIN MBAA"/>
    <property type="match status" value="1"/>
</dbReference>
<keyword evidence="7" id="KW-1185">Reference proteome</keyword>
<dbReference type="SUPFAM" id="SSF55073">
    <property type="entry name" value="Nucleotide cyclase"/>
    <property type="match status" value="1"/>
</dbReference>
<dbReference type="AlphaFoldDB" id="A0A512JKV4"/>
<evidence type="ECO:0000259" key="2">
    <source>
        <dbReference type="PROSITE" id="PS50112"/>
    </source>
</evidence>
<name>A0A512JKV4_9HYPH</name>
<dbReference type="Gene3D" id="3.20.20.450">
    <property type="entry name" value="EAL domain"/>
    <property type="match status" value="1"/>
</dbReference>
<dbReference type="PROSITE" id="PS50883">
    <property type="entry name" value="EAL"/>
    <property type="match status" value="1"/>
</dbReference>
<feature type="domain" description="EAL" evidence="4">
    <location>
        <begin position="453"/>
        <end position="702"/>
    </location>
</feature>
<evidence type="ECO:0000259" key="5">
    <source>
        <dbReference type="PROSITE" id="PS50887"/>
    </source>
</evidence>
<organism evidence="6 7">
    <name type="scientific">Methylobacterium gnaphalii</name>
    <dbReference type="NCBI Taxonomy" id="1010610"/>
    <lineage>
        <taxon>Bacteria</taxon>
        <taxon>Pseudomonadati</taxon>
        <taxon>Pseudomonadota</taxon>
        <taxon>Alphaproteobacteria</taxon>
        <taxon>Hyphomicrobiales</taxon>
        <taxon>Methylobacteriaceae</taxon>
        <taxon>Methylobacterium</taxon>
    </lineage>
</organism>